<evidence type="ECO:0000256" key="7">
    <source>
        <dbReference type="SAM" id="MobiDB-lite"/>
    </source>
</evidence>
<dbReference type="InterPro" id="IPR003661">
    <property type="entry name" value="HisK_dim/P_dom"/>
</dbReference>
<dbReference type="SMART" id="SM00387">
    <property type="entry name" value="HATPase_c"/>
    <property type="match status" value="1"/>
</dbReference>
<comment type="catalytic activity">
    <reaction evidence="1">
        <text>ATP + protein L-histidine = ADP + protein N-phospho-L-histidine.</text>
        <dbReference type="EC" id="2.7.13.3"/>
    </reaction>
</comment>
<dbReference type="EC" id="2.7.13.3" evidence="2"/>
<dbReference type="PROSITE" id="PS50109">
    <property type="entry name" value="HIS_KIN"/>
    <property type="match status" value="1"/>
</dbReference>
<keyword evidence="5 9" id="KW-0418">Kinase</keyword>
<feature type="domain" description="Histidine kinase" evidence="8">
    <location>
        <begin position="128"/>
        <end position="330"/>
    </location>
</feature>
<dbReference type="Gene3D" id="3.30.565.10">
    <property type="entry name" value="Histidine kinase-like ATPase, C-terminal domain"/>
    <property type="match status" value="1"/>
</dbReference>
<keyword evidence="3" id="KW-0597">Phosphoprotein</keyword>
<reference evidence="9 10" key="1">
    <citation type="submission" date="2022-06" db="EMBL/GenBank/DDBJ databases">
        <title>Haloarcula sp. a new haloarchaeum isolate from saline soil.</title>
        <authorList>
            <person name="Strakova D."/>
            <person name="Galisteo C."/>
            <person name="Sanchez-Porro C."/>
            <person name="Ventosa A."/>
        </authorList>
    </citation>
    <scope>NUCLEOTIDE SEQUENCE [LARGE SCALE GENOMIC DNA]</scope>
    <source>
        <strain evidence="9 10">S1CR25-12</strain>
    </source>
</reference>
<evidence type="ECO:0000256" key="3">
    <source>
        <dbReference type="ARBA" id="ARBA00022553"/>
    </source>
</evidence>
<feature type="region of interest" description="Disordered" evidence="7">
    <location>
        <begin position="269"/>
        <end position="291"/>
    </location>
</feature>
<dbReference type="CDD" id="cd00075">
    <property type="entry name" value="HATPase"/>
    <property type="match status" value="1"/>
</dbReference>
<dbReference type="PRINTS" id="PR00344">
    <property type="entry name" value="BCTRLSENSOR"/>
</dbReference>
<evidence type="ECO:0000259" key="8">
    <source>
        <dbReference type="PROSITE" id="PS50109"/>
    </source>
</evidence>
<dbReference type="EMBL" id="JAMQON010000005">
    <property type="protein sequence ID" value="MDS0260920.1"/>
    <property type="molecule type" value="Genomic_DNA"/>
</dbReference>
<dbReference type="Proteomes" id="UP001259659">
    <property type="component" value="Unassembled WGS sequence"/>
</dbReference>
<keyword evidence="6" id="KW-0902">Two-component regulatory system</keyword>
<evidence type="ECO:0000256" key="4">
    <source>
        <dbReference type="ARBA" id="ARBA00022679"/>
    </source>
</evidence>
<evidence type="ECO:0000256" key="6">
    <source>
        <dbReference type="ARBA" id="ARBA00023012"/>
    </source>
</evidence>
<dbReference type="SUPFAM" id="SSF47384">
    <property type="entry name" value="Homodimeric domain of signal transducing histidine kinase"/>
    <property type="match status" value="1"/>
</dbReference>
<protein>
    <recommendedName>
        <fullName evidence="2">histidine kinase</fullName>
        <ecNumber evidence="2">2.7.13.3</ecNumber>
    </recommendedName>
</protein>
<dbReference type="PANTHER" id="PTHR43711:SF1">
    <property type="entry name" value="HISTIDINE KINASE 1"/>
    <property type="match status" value="1"/>
</dbReference>
<dbReference type="Gene3D" id="1.10.287.130">
    <property type="match status" value="1"/>
</dbReference>
<dbReference type="GO" id="GO:0016301">
    <property type="term" value="F:kinase activity"/>
    <property type="evidence" value="ECO:0007669"/>
    <property type="project" value="UniProtKB-KW"/>
</dbReference>
<sequence>MTDEHTVAIAFSEFPDPVVAYAMEGDEPRIAAINEAFESRLSAVSAETPVTELFERFSVVESNGDEEPVTHVTRGDSVSIYLDDSGELGPFFVRVLPTGDATGYLVFSDVSGYPDITDTPAVSRASSVISHDLRNHLDVAKAHLQAAQETGAPEHFEAISNAHDRMERIIRDVLTVTRDEPVVTSSEQVTIRNTVTEAWQSVDTGAATLDIGNALPTVTADADRVRRLFENLFRNSAEHGSEVDSQSEAGTAGSQVTVTVGPLENGFYVSDDGVGIPPDERDRITEPGYSTRSGGTGLGLAIVEQIVAAHGWELTVTSATDGGARFEIGF</sequence>
<dbReference type="Pfam" id="PF00512">
    <property type="entry name" value="HisKA"/>
    <property type="match status" value="1"/>
</dbReference>
<evidence type="ECO:0000256" key="2">
    <source>
        <dbReference type="ARBA" id="ARBA00012438"/>
    </source>
</evidence>
<dbReference type="InterPro" id="IPR003594">
    <property type="entry name" value="HATPase_dom"/>
</dbReference>
<evidence type="ECO:0000256" key="5">
    <source>
        <dbReference type="ARBA" id="ARBA00022777"/>
    </source>
</evidence>
<organism evidence="9 10">
    <name type="scientific">Haloarcula saliterrae</name>
    <dbReference type="NCBI Taxonomy" id="2950534"/>
    <lineage>
        <taxon>Archaea</taxon>
        <taxon>Methanobacteriati</taxon>
        <taxon>Methanobacteriota</taxon>
        <taxon>Stenosarchaea group</taxon>
        <taxon>Halobacteria</taxon>
        <taxon>Halobacteriales</taxon>
        <taxon>Haloarculaceae</taxon>
        <taxon>Haloarcula</taxon>
    </lineage>
</organism>
<dbReference type="RefSeq" id="WP_310920691.1">
    <property type="nucleotide sequence ID" value="NZ_JAMQON010000005.1"/>
</dbReference>
<gene>
    <name evidence="9" type="ORF">NDI56_16080</name>
</gene>
<dbReference type="InterPro" id="IPR005467">
    <property type="entry name" value="His_kinase_dom"/>
</dbReference>
<evidence type="ECO:0000313" key="10">
    <source>
        <dbReference type="Proteomes" id="UP001259659"/>
    </source>
</evidence>
<keyword evidence="4" id="KW-0808">Transferase</keyword>
<accession>A0ABU2FGF0</accession>
<dbReference type="Pfam" id="PF02518">
    <property type="entry name" value="HATPase_c"/>
    <property type="match status" value="1"/>
</dbReference>
<dbReference type="InterPro" id="IPR050736">
    <property type="entry name" value="Sensor_HK_Regulatory"/>
</dbReference>
<name>A0ABU2FGF0_9EURY</name>
<evidence type="ECO:0000313" key="9">
    <source>
        <dbReference type="EMBL" id="MDS0260920.1"/>
    </source>
</evidence>
<dbReference type="SUPFAM" id="SSF55874">
    <property type="entry name" value="ATPase domain of HSP90 chaperone/DNA topoisomerase II/histidine kinase"/>
    <property type="match status" value="1"/>
</dbReference>
<dbReference type="InterPro" id="IPR036890">
    <property type="entry name" value="HATPase_C_sf"/>
</dbReference>
<dbReference type="CDD" id="cd00082">
    <property type="entry name" value="HisKA"/>
    <property type="match status" value="1"/>
</dbReference>
<keyword evidence="10" id="KW-1185">Reference proteome</keyword>
<comment type="caution">
    <text evidence="9">The sequence shown here is derived from an EMBL/GenBank/DDBJ whole genome shotgun (WGS) entry which is preliminary data.</text>
</comment>
<dbReference type="SMART" id="SM00388">
    <property type="entry name" value="HisKA"/>
    <property type="match status" value="1"/>
</dbReference>
<proteinExistence type="predicted"/>
<evidence type="ECO:0000256" key="1">
    <source>
        <dbReference type="ARBA" id="ARBA00000085"/>
    </source>
</evidence>
<dbReference type="InterPro" id="IPR036097">
    <property type="entry name" value="HisK_dim/P_sf"/>
</dbReference>
<dbReference type="PANTHER" id="PTHR43711">
    <property type="entry name" value="TWO-COMPONENT HISTIDINE KINASE"/>
    <property type="match status" value="1"/>
</dbReference>
<dbReference type="InterPro" id="IPR004358">
    <property type="entry name" value="Sig_transdc_His_kin-like_C"/>
</dbReference>